<reference evidence="3" key="2">
    <citation type="submission" date="2015-03" db="UniProtKB">
        <authorList>
            <consortium name="EnsemblPlants"/>
        </authorList>
    </citation>
    <scope>IDENTIFICATION</scope>
</reference>
<reference evidence="3 4" key="1">
    <citation type="journal article" date="2014" name="Genome Biol.">
        <title>Transcriptome and methylome profiling reveals relics of genome dominance in the mesopolyploid Brassica oleracea.</title>
        <authorList>
            <person name="Parkin I.A."/>
            <person name="Koh C."/>
            <person name="Tang H."/>
            <person name="Robinson S.J."/>
            <person name="Kagale S."/>
            <person name="Clarke W.E."/>
            <person name="Town C.D."/>
            <person name="Nixon J."/>
            <person name="Krishnakumar V."/>
            <person name="Bidwell S.L."/>
            <person name="Denoeud F."/>
            <person name="Belcram H."/>
            <person name="Links M.G."/>
            <person name="Just J."/>
            <person name="Clarke C."/>
            <person name="Bender T."/>
            <person name="Huebert T."/>
            <person name="Mason A.S."/>
            <person name="Pires J.C."/>
            <person name="Barker G."/>
            <person name="Moore J."/>
            <person name="Walley P.G."/>
            <person name="Manoli S."/>
            <person name="Batley J."/>
            <person name="Edwards D."/>
            <person name="Nelson M.N."/>
            <person name="Wang X."/>
            <person name="Paterson A.H."/>
            <person name="King G."/>
            <person name="Bancroft I."/>
            <person name="Chalhoub B."/>
            <person name="Sharpe A.G."/>
        </authorList>
    </citation>
    <scope>NUCLEOTIDE SEQUENCE</scope>
    <source>
        <strain evidence="3 4">cv. TO1000</strain>
    </source>
</reference>
<evidence type="ECO:0000313" key="3">
    <source>
        <dbReference type="EnsemblPlants" id="Bo3g138700.1"/>
    </source>
</evidence>
<dbReference type="EnsemblPlants" id="Bo3g138700.1">
    <property type="protein sequence ID" value="Bo3g138700.1"/>
    <property type="gene ID" value="Bo3g138700"/>
</dbReference>
<keyword evidence="4" id="KW-1185">Reference proteome</keyword>
<evidence type="ECO:0000313" key="4">
    <source>
        <dbReference type="Proteomes" id="UP000032141"/>
    </source>
</evidence>
<proteinExistence type="predicted"/>
<dbReference type="Pfam" id="PF02721">
    <property type="entry name" value="DUF223"/>
    <property type="match status" value="1"/>
</dbReference>
<dbReference type="CDD" id="cd04480">
    <property type="entry name" value="RPA1_DBD_A_like"/>
    <property type="match status" value="1"/>
</dbReference>
<dbReference type="Gramene" id="Bo3g138700.1">
    <property type="protein sequence ID" value="Bo3g138700.1"/>
    <property type="gene ID" value="Bo3g138700"/>
</dbReference>
<dbReference type="Gene3D" id="3.40.50.300">
    <property type="entry name" value="P-loop containing nucleotide triphosphate hydrolases"/>
    <property type="match status" value="1"/>
</dbReference>
<dbReference type="eggNOG" id="KOG0851">
    <property type="taxonomic scope" value="Eukaryota"/>
</dbReference>
<organism evidence="3 4">
    <name type="scientific">Brassica oleracea var. oleracea</name>
    <dbReference type="NCBI Taxonomy" id="109376"/>
    <lineage>
        <taxon>Eukaryota</taxon>
        <taxon>Viridiplantae</taxon>
        <taxon>Streptophyta</taxon>
        <taxon>Embryophyta</taxon>
        <taxon>Tracheophyta</taxon>
        <taxon>Spermatophyta</taxon>
        <taxon>Magnoliopsida</taxon>
        <taxon>eudicotyledons</taxon>
        <taxon>Gunneridae</taxon>
        <taxon>Pentapetalae</taxon>
        <taxon>rosids</taxon>
        <taxon>malvids</taxon>
        <taxon>Brassicales</taxon>
        <taxon>Brassicaceae</taxon>
        <taxon>Brassiceae</taxon>
        <taxon>Brassica</taxon>
    </lineage>
</organism>
<dbReference type="SUPFAM" id="SSF52540">
    <property type="entry name" value="P-loop containing nucleoside triphosphate hydrolases"/>
    <property type="match status" value="1"/>
</dbReference>
<dbReference type="STRING" id="109376.A0A0D3BI57"/>
<feature type="domain" description="Replication protein A 70 kDa DNA-binding subunit B/D first OB fold" evidence="1">
    <location>
        <begin position="2"/>
        <end position="60"/>
    </location>
</feature>
<name>A0A0D3BI57_BRAOL</name>
<dbReference type="InterPro" id="IPR003871">
    <property type="entry name" value="RFA1B/D_OB_1st"/>
</dbReference>
<sequence length="330" mass="37337">MGNKIHASCKKAYFDRLENKVHVGAWRNIDHFLVTNNGGSYKTTNHQYKIVFIPTTDIAPSTLQEENMFLSLVDFESIQSGKLDTANLIDVIGQVFELGDLETVQCHVIKRYLAAFGESLLKQYTVSANKLKKKLLYAYYVLLKSGPIEFQSADDRFSFNDQALTPDFLNTIKASGLPNHSIRFKIGCPVMLLRNIDHTNRLMNGTRLQITEMDDLMVKAKVITGEKVGKTVIIPRISITPSDKKLPFKMRRRQLPIAVAFSITINKSQGQSLSHVGLYLQRDVFSHGQLYVAVSRVTSKKGLKILIVDDEGKPKRETKNVVFKEIFQNL</sequence>
<dbReference type="InterPro" id="IPR049163">
    <property type="entry name" value="Pif1-like_2B_dom"/>
</dbReference>
<dbReference type="GO" id="GO:0006260">
    <property type="term" value="P:DNA replication"/>
    <property type="evidence" value="ECO:0007669"/>
    <property type="project" value="TreeGrafter"/>
</dbReference>
<dbReference type="InterPro" id="IPR012340">
    <property type="entry name" value="NA-bd_OB-fold"/>
</dbReference>
<protein>
    <submittedName>
        <fullName evidence="3">ATP-dependent DNA helicase</fullName>
    </submittedName>
</protein>
<dbReference type="HOGENOM" id="CLU_001324_14_1_1"/>
<dbReference type="CDD" id="cd18809">
    <property type="entry name" value="SF1_C_RecD"/>
    <property type="match status" value="1"/>
</dbReference>
<dbReference type="eggNOG" id="KOG0987">
    <property type="taxonomic scope" value="Eukaryota"/>
</dbReference>
<dbReference type="Proteomes" id="UP000032141">
    <property type="component" value="Chromosome C3"/>
</dbReference>
<dbReference type="Gene3D" id="2.40.50.140">
    <property type="entry name" value="Nucleic acid-binding proteins"/>
    <property type="match status" value="1"/>
</dbReference>
<dbReference type="InterPro" id="IPR027417">
    <property type="entry name" value="P-loop_NTPase"/>
</dbReference>
<dbReference type="Pfam" id="PF21530">
    <property type="entry name" value="Pif1_2B_dom"/>
    <property type="match status" value="1"/>
</dbReference>
<evidence type="ECO:0000259" key="1">
    <source>
        <dbReference type="Pfam" id="PF02721"/>
    </source>
</evidence>
<dbReference type="GO" id="GO:0005657">
    <property type="term" value="C:replication fork"/>
    <property type="evidence" value="ECO:0007669"/>
    <property type="project" value="TreeGrafter"/>
</dbReference>
<dbReference type="PANTHER" id="PTHR23274">
    <property type="entry name" value="DNA HELICASE-RELATED"/>
    <property type="match status" value="1"/>
</dbReference>
<feature type="domain" description="DNA helicase Pif1-like 2B" evidence="2">
    <location>
        <begin position="167"/>
        <end position="212"/>
    </location>
</feature>
<dbReference type="AlphaFoldDB" id="A0A0D3BI57"/>
<evidence type="ECO:0000259" key="2">
    <source>
        <dbReference type="Pfam" id="PF21530"/>
    </source>
</evidence>
<dbReference type="PANTHER" id="PTHR23274:SF48">
    <property type="entry name" value="ATP-DEPENDENT DNA HELICASE"/>
    <property type="match status" value="1"/>
</dbReference>
<dbReference type="Gene3D" id="2.30.30.940">
    <property type="match status" value="1"/>
</dbReference>
<accession>A0A0D3BI57</accession>